<proteinExistence type="predicted"/>
<dbReference type="EMBL" id="CARXXK010000002">
    <property type="protein sequence ID" value="CAI6356858.1"/>
    <property type="molecule type" value="Genomic_DNA"/>
</dbReference>
<feature type="signal peptide" evidence="1">
    <location>
        <begin position="1"/>
        <end position="25"/>
    </location>
</feature>
<name>A0AAV0WM15_9HEMI</name>
<sequence length="100" mass="11123">MASTPWFRLPATFWILSAFPSAAMTVNTEQDHPRTTGTCTTMTRVLRKRAETLSAETAVTNSCVYAKENFALEEVTNVAFVSLSRSNTNDQKINENAFNV</sequence>
<dbReference type="AlphaFoldDB" id="A0AAV0WM15"/>
<comment type="caution">
    <text evidence="2">The sequence shown here is derived from an EMBL/GenBank/DDBJ whole genome shotgun (WGS) entry which is preliminary data.</text>
</comment>
<feature type="chain" id="PRO_5043415459" description="Secreted protein" evidence="1">
    <location>
        <begin position="26"/>
        <end position="100"/>
    </location>
</feature>
<dbReference type="Proteomes" id="UP001160148">
    <property type="component" value="Unassembled WGS sequence"/>
</dbReference>
<evidence type="ECO:0000313" key="2">
    <source>
        <dbReference type="EMBL" id="CAI6356858.1"/>
    </source>
</evidence>
<reference evidence="2 3" key="1">
    <citation type="submission" date="2023-01" db="EMBL/GenBank/DDBJ databases">
        <authorList>
            <person name="Whitehead M."/>
        </authorList>
    </citation>
    <scope>NUCLEOTIDE SEQUENCE [LARGE SCALE GENOMIC DNA]</scope>
</reference>
<evidence type="ECO:0000256" key="1">
    <source>
        <dbReference type="SAM" id="SignalP"/>
    </source>
</evidence>
<evidence type="ECO:0008006" key="4">
    <source>
        <dbReference type="Google" id="ProtNLM"/>
    </source>
</evidence>
<evidence type="ECO:0000313" key="3">
    <source>
        <dbReference type="Proteomes" id="UP001160148"/>
    </source>
</evidence>
<keyword evidence="1" id="KW-0732">Signal</keyword>
<gene>
    <name evidence="2" type="ORF">MEUPH1_LOCUS12547</name>
</gene>
<keyword evidence="3" id="KW-1185">Reference proteome</keyword>
<accession>A0AAV0WM15</accession>
<protein>
    <recommendedName>
        <fullName evidence="4">Secreted protein</fullName>
    </recommendedName>
</protein>
<organism evidence="2 3">
    <name type="scientific">Macrosiphum euphorbiae</name>
    <name type="common">potato aphid</name>
    <dbReference type="NCBI Taxonomy" id="13131"/>
    <lineage>
        <taxon>Eukaryota</taxon>
        <taxon>Metazoa</taxon>
        <taxon>Ecdysozoa</taxon>
        <taxon>Arthropoda</taxon>
        <taxon>Hexapoda</taxon>
        <taxon>Insecta</taxon>
        <taxon>Pterygota</taxon>
        <taxon>Neoptera</taxon>
        <taxon>Paraneoptera</taxon>
        <taxon>Hemiptera</taxon>
        <taxon>Sternorrhyncha</taxon>
        <taxon>Aphidomorpha</taxon>
        <taxon>Aphidoidea</taxon>
        <taxon>Aphididae</taxon>
        <taxon>Macrosiphini</taxon>
        <taxon>Macrosiphum</taxon>
    </lineage>
</organism>